<evidence type="ECO:0000256" key="1">
    <source>
        <dbReference type="ARBA" id="ARBA00004141"/>
    </source>
</evidence>
<feature type="non-terminal residue" evidence="7">
    <location>
        <position position="150"/>
    </location>
</feature>
<gene>
    <name evidence="7" type="primary">SPNS3_3</name>
    <name evidence="7" type="ORF">SK128_012244</name>
</gene>
<reference evidence="7 8" key="1">
    <citation type="submission" date="2023-11" db="EMBL/GenBank/DDBJ databases">
        <title>Halocaridina rubra genome assembly.</title>
        <authorList>
            <person name="Smith C."/>
        </authorList>
    </citation>
    <scope>NUCLEOTIDE SEQUENCE [LARGE SCALE GENOMIC DNA]</scope>
    <source>
        <strain evidence="7">EP-1</strain>
        <tissue evidence="7">Whole</tissue>
    </source>
</reference>
<dbReference type="GO" id="GO:0016020">
    <property type="term" value="C:membrane"/>
    <property type="evidence" value="ECO:0007669"/>
    <property type="project" value="UniProtKB-SubCell"/>
</dbReference>
<keyword evidence="8" id="KW-1185">Reference proteome</keyword>
<organism evidence="7 8">
    <name type="scientific">Halocaridina rubra</name>
    <name type="common">Hawaiian red shrimp</name>
    <dbReference type="NCBI Taxonomy" id="373956"/>
    <lineage>
        <taxon>Eukaryota</taxon>
        <taxon>Metazoa</taxon>
        <taxon>Ecdysozoa</taxon>
        <taxon>Arthropoda</taxon>
        <taxon>Crustacea</taxon>
        <taxon>Multicrustacea</taxon>
        <taxon>Malacostraca</taxon>
        <taxon>Eumalacostraca</taxon>
        <taxon>Eucarida</taxon>
        <taxon>Decapoda</taxon>
        <taxon>Pleocyemata</taxon>
        <taxon>Caridea</taxon>
        <taxon>Atyoidea</taxon>
        <taxon>Atyidae</taxon>
        <taxon>Halocaridina</taxon>
    </lineage>
</organism>
<feature type="transmembrane region" description="Helical" evidence="6">
    <location>
        <begin position="32"/>
        <end position="61"/>
    </location>
</feature>
<name>A0AAN8ZQL9_HALRR</name>
<keyword evidence="3 6" id="KW-0812">Transmembrane</keyword>
<feature type="transmembrane region" description="Helical" evidence="6">
    <location>
        <begin position="7"/>
        <end position="26"/>
    </location>
</feature>
<sequence>FPYADPLVCGTGLLFSFPLLVGAMLLAQFNTIASYVVVFFGQLFLNMNWAVVSDIVLYVVIPTRRSSAEAFQILFSHALGDAGSPYLIGVVAEAFKPYIPPRNESLSTLSPFTTLTSLNSTFPLDSFNDTALFLTTTEEPPVEDLYVKFK</sequence>
<protein>
    <submittedName>
        <fullName evidence="7">Protein spinster 3</fullName>
    </submittedName>
</protein>
<evidence type="ECO:0000313" key="8">
    <source>
        <dbReference type="Proteomes" id="UP001381693"/>
    </source>
</evidence>
<evidence type="ECO:0000256" key="2">
    <source>
        <dbReference type="ARBA" id="ARBA00022448"/>
    </source>
</evidence>
<evidence type="ECO:0000313" key="7">
    <source>
        <dbReference type="EMBL" id="KAK7058743.1"/>
    </source>
</evidence>
<dbReference type="EMBL" id="JAXCGZ010021117">
    <property type="protein sequence ID" value="KAK7058743.1"/>
    <property type="molecule type" value="Genomic_DNA"/>
</dbReference>
<dbReference type="PANTHER" id="PTHR23505:SF79">
    <property type="entry name" value="PROTEIN SPINSTER"/>
    <property type="match status" value="1"/>
</dbReference>
<proteinExistence type="predicted"/>
<dbReference type="AlphaFoldDB" id="A0AAN8ZQL9"/>
<dbReference type="PANTHER" id="PTHR23505">
    <property type="entry name" value="SPINSTER"/>
    <property type="match status" value="1"/>
</dbReference>
<accession>A0AAN8ZQL9</accession>
<keyword evidence="5 6" id="KW-0472">Membrane</keyword>
<dbReference type="Proteomes" id="UP001381693">
    <property type="component" value="Unassembled WGS sequence"/>
</dbReference>
<evidence type="ECO:0000256" key="6">
    <source>
        <dbReference type="SAM" id="Phobius"/>
    </source>
</evidence>
<keyword evidence="2" id="KW-0813">Transport</keyword>
<evidence type="ECO:0000256" key="4">
    <source>
        <dbReference type="ARBA" id="ARBA00022989"/>
    </source>
</evidence>
<feature type="non-terminal residue" evidence="7">
    <location>
        <position position="1"/>
    </location>
</feature>
<evidence type="ECO:0000256" key="3">
    <source>
        <dbReference type="ARBA" id="ARBA00022692"/>
    </source>
</evidence>
<evidence type="ECO:0000256" key="5">
    <source>
        <dbReference type="ARBA" id="ARBA00023136"/>
    </source>
</evidence>
<comment type="caution">
    <text evidence="7">The sequence shown here is derived from an EMBL/GenBank/DDBJ whole genome shotgun (WGS) entry which is preliminary data.</text>
</comment>
<dbReference type="InterPro" id="IPR044770">
    <property type="entry name" value="MFS_spinster-like"/>
</dbReference>
<comment type="subcellular location">
    <subcellularLocation>
        <location evidence="1">Membrane</location>
        <topology evidence="1">Multi-pass membrane protein</topology>
    </subcellularLocation>
</comment>
<keyword evidence="4 6" id="KW-1133">Transmembrane helix</keyword>